<dbReference type="RefSeq" id="WP_345206005.1">
    <property type="nucleotide sequence ID" value="NZ_BAABHX010000005.1"/>
</dbReference>
<dbReference type="Gene3D" id="1.10.1750.10">
    <property type="match status" value="1"/>
</dbReference>
<dbReference type="InterPro" id="IPR013159">
    <property type="entry name" value="DnaA_C"/>
</dbReference>
<comment type="caution">
    <text evidence="2">The sequence shown here is derived from an EMBL/GenBank/DDBJ whole genome shotgun (WGS) entry which is preliminary data.</text>
</comment>
<feature type="domain" description="Chromosomal replication initiator DnaA C-terminal" evidence="1">
    <location>
        <begin position="4"/>
        <end position="71"/>
    </location>
</feature>
<protein>
    <recommendedName>
        <fullName evidence="1">Chromosomal replication initiator DnaA C-terminal domain-containing protein</fullName>
    </recommendedName>
</protein>
<accession>A0ABP9MHJ3</accession>
<evidence type="ECO:0000313" key="2">
    <source>
        <dbReference type="EMBL" id="GAA5096804.1"/>
    </source>
</evidence>
<reference evidence="3" key="1">
    <citation type="journal article" date="2019" name="Int. J. Syst. Evol. Microbiol.">
        <title>The Global Catalogue of Microorganisms (GCM) 10K type strain sequencing project: providing services to taxonomists for standard genome sequencing and annotation.</title>
        <authorList>
            <consortium name="The Broad Institute Genomics Platform"/>
            <consortium name="The Broad Institute Genome Sequencing Center for Infectious Disease"/>
            <person name="Wu L."/>
            <person name="Ma J."/>
        </authorList>
    </citation>
    <scope>NUCLEOTIDE SEQUENCE [LARGE SCALE GENOMIC DNA]</scope>
    <source>
        <strain evidence="3">JCM 18019</strain>
    </source>
</reference>
<dbReference type="Pfam" id="PF08299">
    <property type="entry name" value="Bac_DnaA_C"/>
    <property type="match status" value="1"/>
</dbReference>
<dbReference type="SUPFAM" id="SSF48295">
    <property type="entry name" value="TrpR-like"/>
    <property type="match status" value="1"/>
</dbReference>
<dbReference type="Proteomes" id="UP001500353">
    <property type="component" value="Unassembled WGS sequence"/>
</dbReference>
<gene>
    <name evidence="2" type="ORF">GCM10023210_31050</name>
</gene>
<name>A0ABP9MHJ3_9FLAO</name>
<dbReference type="EMBL" id="BAABHX010000005">
    <property type="protein sequence ID" value="GAA5096804.1"/>
    <property type="molecule type" value="Genomic_DNA"/>
</dbReference>
<dbReference type="InterPro" id="IPR010921">
    <property type="entry name" value="Trp_repressor/repl_initiator"/>
</dbReference>
<keyword evidence="3" id="KW-1185">Reference proteome</keyword>
<evidence type="ECO:0000259" key="1">
    <source>
        <dbReference type="SMART" id="SM00760"/>
    </source>
</evidence>
<dbReference type="SMART" id="SM00760">
    <property type="entry name" value="Bac_DnaA_C"/>
    <property type="match status" value="1"/>
</dbReference>
<evidence type="ECO:0000313" key="3">
    <source>
        <dbReference type="Proteomes" id="UP001500353"/>
    </source>
</evidence>
<sequence>MDTDFDDLIEIIFNVFGITDTQIFSKNRKSEICDVRKILAFELKNKGMGFQEIGMILKLHHTTVIHHVEKYKDRLKFDKTFKSKVFEFNKWKELFKRDMKKTLTLDNSKLLVLNNAMVALDAFNLQDIPKKSRALISICKEVRTDLLKKAVDKREKDKEFVLKLPYHKAEAIHDFLKGYEIYFPDDFGSYEANAILQITNELHRQLL</sequence>
<organism evidence="2 3">
    <name type="scientific">Chryseobacterium ginsengisoli</name>
    <dbReference type="NCBI Taxonomy" id="363853"/>
    <lineage>
        <taxon>Bacteria</taxon>
        <taxon>Pseudomonadati</taxon>
        <taxon>Bacteroidota</taxon>
        <taxon>Flavobacteriia</taxon>
        <taxon>Flavobacteriales</taxon>
        <taxon>Weeksellaceae</taxon>
        <taxon>Chryseobacterium group</taxon>
        <taxon>Chryseobacterium</taxon>
    </lineage>
</organism>
<dbReference type="CDD" id="cd06571">
    <property type="entry name" value="Bac_DnaA_C"/>
    <property type="match status" value="1"/>
</dbReference>
<proteinExistence type="predicted"/>